<proteinExistence type="predicted"/>
<dbReference type="EMBL" id="JACAGC010000020">
    <property type="protein sequence ID" value="KAF6298909.1"/>
    <property type="molecule type" value="Genomic_DNA"/>
</dbReference>
<feature type="region of interest" description="Disordered" evidence="1">
    <location>
        <begin position="1"/>
        <end position="25"/>
    </location>
</feature>
<evidence type="ECO:0000256" key="1">
    <source>
        <dbReference type="SAM" id="MobiDB-lite"/>
    </source>
</evidence>
<gene>
    <name evidence="2" type="ORF">mRhiFer1_008948</name>
</gene>
<reference evidence="2 3" key="1">
    <citation type="journal article" date="2020" name="Nature">
        <title>Six reference-quality genomes reveal evolution of bat adaptations.</title>
        <authorList>
            <person name="Jebb D."/>
            <person name="Huang Z."/>
            <person name="Pippel M."/>
            <person name="Hughes G.M."/>
            <person name="Lavrichenko K."/>
            <person name="Devanna P."/>
            <person name="Winkler S."/>
            <person name="Jermiin L.S."/>
            <person name="Skirmuntt E.C."/>
            <person name="Katzourakis A."/>
            <person name="Burkitt-Gray L."/>
            <person name="Ray D.A."/>
            <person name="Sullivan K.A.M."/>
            <person name="Roscito J.G."/>
            <person name="Kirilenko B.M."/>
            <person name="Davalos L.M."/>
            <person name="Corthals A.P."/>
            <person name="Power M.L."/>
            <person name="Jones G."/>
            <person name="Ransome R.D."/>
            <person name="Dechmann D.K.N."/>
            <person name="Locatelli A.G."/>
            <person name="Puechmaille S.J."/>
            <person name="Fedrigo O."/>
            <person name="Jarvis E.D."/>
            <person name="Hiller M."/>
            <person name="Vernes S.C."/>
            <person name="Myers E.W."/>
            <person name="Teeling E.C."/>
        </authorList>
    </citation>
    <scope>NUCLEOTIDE SEQUENCE [LARGE SCALE GENOMIC DNA]</scope>
    <source>
        <strain evidence="2">MRhiFer1</strain>
        <tissue evidence="2">Lung</tissue>
    </source>
</reference>
<accession>A0A7J7TDT9</accession>
<name>A0A7J7TDT9_RHIFE</name>
<dbReference type="Proteomes" id="UP000585614">
    <property type="component" value="Unassembled WGS sequence"/>
</dbReference>
<sequence>MITEAGMSQPEQCDPETGENHSAGQPHSLASLCVSLTLSLLPGDTQCWAAKSSRSGRLRACPGERSLTTKLQWVERETKAAQALQPHGSKFKSQQLMHLPCDPEYHGSLLSLGVLIRQTGRRVLGSGDYNQVG</sequence>
<comment type="caution">
    <text evidence="2">The sequence shown here is derived from an EMBL/GenBank/DDBJ whole genome shotgun (WGS) entry which is preliminary data.</text>
</comment>
<evidence type="ECO:0000313" key="2">
    <source>
        <dbReference type="EMBL" id="KAF6298909.1"/>
    </source>
</evidence>
<dbReference type="AlphaFoldDB" id="A0A7J7TDT9"/>
<organism evidence="2 3">
    <name type="scientific">Rhinolophus ferrumequinum</name>
    <name type="common">Greater horseshoe bat</name>
    <dbReference type="NCBI Taxonomy" id="59479"/>
    <lineage>
        <taxon>Eukaryota</taxon>
        <taxon>Metazoa</taxon>
        <taxon>Chordata</taxon>
        <taxon>Craniata</taxon>
        <taxon>Vertebrata</taxon>
        <taxon>Euteleostomi</taxon>
        <taxon>Mammalia</taxon>
        <taxon>Eutheria</taxon>
        <taxon>Laurasiatheria</taxon>
        <taxon>Chiroptera</taxon>
        <taxon>Yinpterochiroptera</taxon>
        <taxon>Rhinolophoidea</taxon>
        <taxon>Rhinolophidae</taxon>
        <taxon>Rhinolophinae</taxon>
        <taxon>Rhinolophus</taxon>
    </lineage>
</organism>
<protein>
    <submittedName>
        <fullName evidence="2">Uncharacterized protein</fullName>
    </submittedName>
</protein>
<evidence type="ECO:0000313" key="3">
    <source>
        <dbReference type="Proteomes" id="UP000585614"/>
    </source>
</evidence>